<feature type="transmembrane region" description="Helical" evidence="1">
    <location>
        <begin position="353"/>
        <end position="380"/>
    </location>
</feature>
<feature type="transmembrane region" description="Helical" evidence="1">
    <location>
        <begin position="318"/>
        <end position="341"/>
    </location>
</feature>
<organism evidence="2 3">
    <name type="scientific">Actinoplanes cyaneus</name>
    <dbReference type="NCBI Taxonomy" id="52696"/>
    <lineage>
        <taxon>Bacteria</taxon>
        <taxon>Bacillati</taxon>
        <taxon>Actinomycetota</taxon>
        <taxon>Actinomycetes</taxon>
        <taxon>Micromonosporales</taxon>
        <taxon>Micromonosporaceae</taxon>
        <taxon>Actinoplanes</taxon>
    </lineage>
</organism>
<dbReference type="Pfam" id="PF06772">
    <property type="entry name" value="LtrA"/>
    <property type="match status" value="1"/>
</dbReference>
<dbReference type="InterPro" id="IPR010640">
    <property type="entry name" value="Low_temperature_requirement_A"/>
</dbReference>
<dbReference type="PANTHER" id="PTHR36840:SF1">
    <property type="entry name" value="BLL5714 PROTEIN"/>
    <property type="match status" value="1"/>
</dbReference>
<gene>
    <name evidence="2" type="ORF">Acy02nite_33940</name>
</gene>
<proteinExistence type="predicted"/>
<feature type="transmembrane region" description="Helical" evidence="1">
    <location>
        <begin position="72"/>
        <end position="93"/>
    </location>
</feature>
<dbReference type="PANTHER" id="PTHR36840">
    <property type="entry name" value="BLL5714 PROTEIN"/>
    <property type="match status" value="1"/>
</dbReference>
<comment type="caution">
    <text evidence="2">The sequence shown here is derived from an EMBL/GenBank/DDBJ whole genome shotgun (WGS) entry which is preliminary data.</text>
</comment>
<accession>A0A919M5S1</accession>
<feature type="transmembrane region" description="Helical" evidence="1">
    <location>
        <begin position="42"/>
        <end position="65"/>
    </location>
</feature>
<keyword evidence="1" id="KW-0472">Membrane</keyword>
<dbReference type="RefSeq" id="WP_203741610.1">
    <property type="nucleotide sequence ID" value="NZ_BAAAUC010000003.1"/>
</dbReference>
<evidence type="ECO:0000313" key="3">
    <source>
        <dbReference type="Proteomes" id="UP000619479"/>
    </source>
</evidence>
<feature type="transmembrane region" description="Helical" evidence="1">
    <location>
        <begin position="150"/>
        <end position="167"/>
    </location>
</feature>
<reference evidence="2" key="1">
    <citation type="submission" date="2021-01" db="EMBL/GenBank/DDBJ databases">
        <title>Whole genome shotgun sequence of Actinoplanes cyaneus NBRC 14990.</title>
        <authorList>
            <person name="Komaki H."/>
            <person name="Tamura T."/>
        </authorList>
    </citation>
    <scope>NUCLEOTIDE SEQUENCE</scope>
    <source>
        <strain evidence="2">NBRC 14990</strain>
    </source>
</reference>
<name>A0A919M5S1_9ACTN</name>
<evidence type="ECO:0000313" key="2">
    <source>
        <dbReference type="EMBL" id="GID65513.1"/>
    </source>
</evidence>
<dbReference type="EMBL" id="BOMH01000025">
    <property type="protein sequence ID" value="GID65513.1"/>
    <property type="molecule type" value="Genomic_DNA"/>
</dbReference>
<dbReference type="Proteomes" id="UP000619479">
    <property type="component" value="Unassembled WGS sequence"/>
</dbReference>
<keyword evidence="1" id="KW-1133">Transmembrane helix</keyword>
<protein>
    <recommendedName>
        <fullName evidence="4">Low temperature requirement protein A</fullName>
    </recommendedName>
</protein>
<keyword evidence="1" id="KW-0812">Transmembrane</keyword>
<evidence type="ECO:0000256" key="1">
    <source>
        <dbReference type="SAM" id="Phobius"/>
    </source>
</evidence>
<keyword evidence="3" id="KW-1185">Reference proteome</keyword>
<feature type="transmembrane region" description="Helical" evidence="1">
    <location>
        <begin position="12"/>
        <end position="30"/>
    </location>
</feature>
<dbReference type="AlphaFoldDB" id="A0A919M5S1"/>
<feature type="transmembrane region" description="Helical" evidence="1">
    <location>
        <begin position="287"/>
        <end position="306"/>
    </location>
</feature>
<feature type="transmembrane region" description="Helical" evidence="1">
    <location>
        <begin position="248"/>
        <end position="267"/>
    </location>
</feature>
<sequence length="395" mass="42942">MSVTAAEERHATWLELFFDLVIVAAVAQLAHLLHTEPDGRLLLIFAVLYYAMWSVWTGFTLYANVAATRTRLLTMLAAMFGIAVMAASVPQLAEHDRPQPFIVAYLACRMLAIASWKRENEVMTEWPGVHQALGLIPWIASLGFDAPARYWLWALGIFFDVGFSLLASRSPERLLAAERRDYERDQRRWTTRLVRRFAPWHETDPAPQAAAADRPHLVERLGLFVIIVLGEAVAQLVNAAAGVDEWSYPMWLLGVIGFGLLVALWWLTLNAAPASEALRALRLTMPVHYLTTAAIVAIAAGLGGLAGESAHAGSAIRWVLCGGAAVYFLVAGPIGLSGAALRWTLGWALPSAAGAILLGAFGAHLAAWLLAGGLLVLALWQVGHRRLARLPAEPA</sequence>
<evidence type="ECO:0008006" key="4">
    <source>
        <dbReference type="Google" id="ProtNLM"/>
    </source>
</evidence>